<feature type="domain" description="CBS" evidence="6">
    <location>
        <begin position="234"/>
        <end position="291"/>
    </location>
</feature>
<dbReference type="PROSITE" id="PS51371">
    <property type="entry name" value="CBS"/>
    <property type="match status" value="2"/>
</dbReference>
<dbReference type="InterPro" id="IPR044751">
    <property type="entry name" value="Ion_transp-like_CBS"/>
</dbReference>
<reference evidence="8" key="1">
    <citation type="submission" date="2016-10" db="EMBL/GenBank/DDBJ databases">
        <authorList>
            <person name="Varghese N."/>
            <person name="Submissions S."/>
        </authorList>
    </citation>
    <scope>NUCLEOTIDE SEQUENCE [LARGE SCALE GENOMIC DNA]</scope>
    <source>
        <strain evidence="8">DSM 17465</strain>
    </source>
</reference>
<accession>A0A1I7AYS9</accession>
<evidence type="ECO:0000256" key="5">
    <source>
        <dbReference type="SAM" id="MobiDB-lite"/>
    </source>
</evidence>
<name>A0A1I7AYS9_9HYPH</name>
<dbReference type="Proteomes" id="UP000183371">
    <property type="component" value="Unassembled WGS sequence"/>
</dbReference>
<dbReference type="GO" id="GO:0005886">
    <property type="term" value="C:plasma membrane"/>
    <property type="evidence" value="ECO:0007669"/>
    <property type="project" value="TreeGrafter"/>
</dbReference>
<dbReference type="PANTHER" id="PTHR22777:SF27">
    <property type="entry name" value="MAGNESIUM AND COBALT EFFLUX PROTEIN CORC"/>
    <property type="match status" value="1"/>
</dbReference>
<keyword evidence="8" id="KW-1185">Reference proteome</keyword>
<evidence type="ECO:0000256" key="4">
    <source>
        <dbReference type="PROSITE-ProRule" id="PRU00703"/>
    </source>
</evidence>
<dbReference type="SMART" id="SM01091">
    <property type="entry name" value="CorC_HlyC"/>
    <property type="match status" value="1"/>
</dbReference>
<feature type="compositionally biased region" description="Basic and acidic residues" evidence="5">
    <location>
        <begin position="20"/>
        <end position="30"/>
    </location>
</feature>
<gene>
    <name evidence="7" type="ORF">SAMN05444141_103479</name>
</gene>
<feature type="domain" description="CBS" evidence="6">
    <location>
        <begin position="131"/>
        <end position="194"/>
    </location>
</feature>
<dbReference type="Pfam" id="PF00571">
    <property type="entry name" value="CBS"/>
    <property type="match status" value="2"/>
</dbReference>
<dbReference type="GO" id="GO:0050660">
    <property type="term" value="F:flavin adenine dinucleotide binding"/>
    <property type="evidence" value="ECO:0007669"/>
    <property type="project" value="InterPro"/>
</dbReference>
<protein>
    <submittedName>
        <fullName evidence="7">CBS domain-containing protein</fullName>
    </submittedName>
</protein>
<keyword evidence="3 4" id="KW-0129">CBS domain</keyword>
<dbReference type="SUPFAM" id="SSF54631">
    <property type="entry name" value="CBS-domain pair"/>
    <property type="match status" value="1"/>
</dbReference>
<dbReference type="InterPro" id="IPR000644">
    <property type="entry name" value="CBS_dom"/>
</dbReference>
<dbReference type="AlphaFoldDB" id="A0A1I7AYS9"/>
<comment type="similarity">
    <text evidence="1">Belongs to the UPF0053 family. Hemolysin C subfamily.</text>
</comment>
<evidence type="ECO:0000256" key="2">
    <source>
        <dbReference type="ARBA" id="ARBA00022737"/>
    </source>
</evidence>
<dbReference type="CDD" id="cd04590">
    <property type="entry name" value="CBS_pair_CorC_HlyC_assoc"/>
    <property type="match status" value="1"/>
</dbReference>
<proteinExistence type="inferred from homology"/>
<keyword evidence="2" id="KW-0677">Repeat</keyword>
<dbReference type="InterPro" id="IPR016169">
    <property type="entry name" value="FAD-bd_PCMH_sub2"/>
</dbReference>
<sequence>MRHYRQINDTPALTVNAGNNEREMNPEPRSTEGASTSVQAETAEPASSTGTAVAEDTSEPQAIRPGVWTRLKSKLNPFRGFRKSAAVSLREDLEDELARDSEGADAAFTKEERELLTNILQLRESRVEDVMIPRADIEAVEDTTTIGEVMALFKASGHSRMPVYHDNLDDPRGMVHIKDLMSYFVELAVKAKKSEVPLTLVKPEKNASEKTAEEKSLLDLSCVDLSTPLNVTGLIRPLHFVPPSMSSSDLMKKMQVTRVQMALVIDEYGGTDGLVSLEDIVETVVGDIEDEHDKDEEELIMNVSPGVWVVDPRIDLEDLQEELGADFKLGEEQTEEVDTLGGLLFSILDRVPVRGELIIDRSLPAFEFEVIDADLRRIKRLRISKRRTDQRVAVQRIRPRRPEAAE</sequence>
<dbReference type="InterPro" id="IPR036318">
    <property type="entry name" value="FAD-bd_PCMH-like_sf"/>
</dbReference>
<dbReference type="Pfam" id="PF03471">
    <property type="entry name" value="CorC_HlyC"/>
    <property type="match status" value="1"/>
</dbReference>
<evidence type="ECO:0000256" key="3">
    <source>
        <dbReference type="ARBA" id="ARBA00023122"/>
    </source>
</evidence>
<evidence type="ECO:0000256" key="1">
    <source>
        <dbReference type="ARBA" id="ARBA00006446"/>
    </source>
</evidence>
<dbReference type="SUPFAM" id="SSF56176">
    <property type="entry name" value="FAD-binding/transporter-associated domain-like"/>
    <property type="match status" value="1"/>
</dbReference>
<feature type="compositionally biased region" description="Polar residues" evidence="5">
    <location>
        <begin position="32"/>
        <end position="51"/>
    </location>
</feature>
<dbReference type="SMART" id="SM00116">
    <property type="entry name" value="CBS"/>
    <property type="match status" value="2"/>
</dbReference>
<evidence type="ECO:0000313" key="8">
    <source>
        <dbReference type="Proteomes" id="UP000183371"/>
    </source>
</evidence>
<dbReference type="EMBL" id="FPBD01000003">
    <property type="protein sequence ID" value="SFT80069.1"/>
    <property type="molecule type" value="Genomic_DNA"/>
</dbReference>
<organism evidence="7 8">
    <name type="scientific">Pseudovibrio denitrificans</name>
    <dbReference type="NCBI Taxonomy" id="258256"/>
    <lineage>
        <taxon>Bacteria</taxon>
        <taxon>Pseudomonadati</taxon>
        <taxon>Pseudomonadota</taxon>
        <taxon>Alphaproteobacteria</taxon>
        <taxon>Hyphomicrobiales</taxon>
        <taxon>Stappiaceae</taxon>
        <taxon>Pseudovibrio</taxon>
    </lineage>
</organism>
<evidence type="ECO:0000313" key="7">
    <source>
        <dbReference type="EMBL" id="SFT80069.1"/>
    </source>
</evidence>
<dbReference type="Gene3D" id="3.30.465.10">
    <property type="match status" value="1"/>
</dbReference>
<dbReference type="InterPro" id="IPR005170">
    <property type="entry name" value="Transptr-assoc_dom"/>
</dbReference>
<dbReference type="Gene3D" id="3.90.1280.20">
    <property type="match status" value="2"/>
</dbReference>
<evidence type="ECO:0000259" key="6">
    <source>
        <dbReference type="PROSITE" id="PS51371"/>
    </source>
</evidence>
<dbReference type="Gene3D" id="3.10.580.10">
    <property type="entry name" value="CBS-domain"/>
    <property type="match status" value="1"/>
</dbReference>
<dbReference type="PANTHER" id="PTHR22777">
    <property type="entry name" value="HEMOLYSIN-RELATED"/>
    <property type="match status" value="1"/>
</dbReference>
<feature type="compositionally biased region" description="Polar residues" evidence="5">
    <location>
        <begin position="7"/>
        <end position="19"/>
    </location>
</feature>
<dbReference type="FunFam" id="3.10.580.10:FF:000002">
    <property type="entry name" value="Magnesium/cobalt efflux protein CorC"/>
    <property type="match status" value="1"/>
</dbReference>
<feature type="region of interest" description="Disordered" evidence="5">
    <location>
        <begin position="1"/>
        <end position="61"/>
    </location>
</feature>
<dbReference type="InterPro" id="IPR046342">
    <property type="entry name" value="CBS_dom_sf"/>
</dbReference>